<feature type="domain" description="Thioesterase" evidence="2">
    <location>
        <begin position="59"/>
        <end position="144"/>
    </location>
</feature>
<protein>
    <recommendedName>
        <fullName evidence="2">Thioesterase domain-containing protein</fullName>
    </recommendedName>
</protein>
<dbReference type="RefSeq" id="WP_011412146.1">
    <property type="nucleotide sequence ID" value="NC_007712.1"/>
</dbReference>
<keyword evidence="1" id="KW-0378">Hydrolase</keyword>
<evidence type="ECO:0000313" key="4">
    <source>
        <dbReference type="EMBL" id="CRL46693.1"/>
    </source>
</evidence>
<dbReference type="SUPFAM" id="SSF54637">
    <property type="entry name" value="Thioesterase/thiol ester dehydrase-isomerase"/>
    <property type="match status" value="1"/>
</dbReference>
<dbReference type="STRING" id="343509.SG2339"/>
<accession>Q2NQG1</accession>
<dbReference type="EMBL" id="AP008232">
    <property type="protein sequence ID" value="BAE75614.1"/>
    <property type="molecule type" value="Genomic_DNA"/>
</dbReference>
<dbReference type="Gene3D" id="3.10.129.10">
    <property type="entry name" value="Hotdog Thioesterase"/>
    <property type="match status" value="1"/>
</dbReference>
<dbReference type="NCBIfam" id="TIGR00369">
    <property type="entry name" value="unchar_dom_1"/>
    <property type="match status" value="1"/>
</dbReference>
<evidence type="ECO:0000313" key="6">
    <source>
        <dbReference type="Proteomes" id="UP000245838"/>
    </source>
</evidence>
<evidence type="ECO:0000313" key="3">
    <source>
        <dbReference type="EMBL" id="BAE75614.1"/>
    </source>
</evidence>
<evidence type="ECO:0000313" key="5">
    <source>
        <dbReference type="Proteomes" id="UP000001932"/>
    </source>
</evidence>
<gene>
    <name evidence="3" type="ordered locus">SG2339</name>
    <name evidence="4" type="ORF">SGGMMB4_05517</name>
</gene>
<dbReference type="Proteomes" id="UP000001932">
    <property type="component" value="Chromosome"/>
</dbReference>
<dbReference type="EMBL" id="LN854557">
    <property type="protein sequence ID" value="CRL46693.1"/>
    <property type="molecule type" value="Genomic_DNA"/>
</dbReference>
<dbReference type="Pfam" id="PF03061">
    <property type="entry name" value="4HBT"/>
    <property type="match status" value="1"/>
</dbReference>
<sequence>MSATPLTADHVRRLIRDIFVYHMPFNRELGLNLTRHESDAAQLEFERDEKLVGNALQRILHGGVIASVLDVAAGITCVTSALLRQPALSEQDLRHRLARMGTIDMRVDYLLPGHGERFIVTSHLLRGGNKISVARAELRNDRGHHLATATANYLVG</sequence>
<evidence type="ECO:0000256" key="1">
    <source>
        <dbReference type="ARBA" id="ARBA00022801"/>
    </source>
</evidence>
<evidence type="ECO:0000259" key="2">
    <source>
        <dbReference type="Pfam" id="PF03061"/>
    </source>
</evidence>
<keyword evidence="5" id="KW-1185">Reference proteome</keyword>
<proteinExistence type="predicted"/>
<dbReference type="AlphaFoldDB" id="Q2NQG1"/>
<dbReference type="InterPro" id="IPR003736">
    <property type="entry name" value="PAAI_dom"/>
</dbReference>
<dbReference type="KEGG" id="sgl:SG2339"/>
<dbReference type="GO" id="GO:0016289">
    <property type="term" value="F:acyl-CoA hydrolase activity"/>
    <property type="evidence" value="ECO:0007669"/>
    <property type="project" value="UniProtKB-ARBA"/>
</dbReference>
<dbReference type="Proteomes" id="UP000245838">
    <property type="component" value="Chromosome sggmmb4_Chromosome"/>
</dbReference>
<dbReference type="HOGENOM" id="CLU_089876_7_2_6"/>
<reference evidence="3 5" key="1">
    <citation type="journal article" date="2006" name="Genome Res.">
        <title>Massive genome erosion and functional adaptations provide insights into the symbiotic lifestyle of Sodalis glossinidius in the tsetse host.</title>
        <authorList>
            <person name="Toh H."/>
            <person name="Weiss B.L."/>
            <person name="Perkin S.A.H."/>
            <person name="Yamashita A."/>
            <person name="Oshima K."/>
            <person name="Hattori M."/>
            <person name="Aksoy S."/>
        </authorList>
    </citation>
    <scope>NUCLEOTIDE SEQUENCE [LARGE SCALE GENOMIC DNA]</scope>
    <source>
        <strain evidence="5">morsitans</strain>
        <strain evidence="3">Morsitans</strain>
    </source>
</reference>
<name>Q2NQG1_SODGM</name>
<organism evidence="3 5">
    <name type="scientific">Sodalis glossinidius (strain morsitans)</name>
    <dbReference type="NCBI Taxonomy" id="343509"/>
    <lineage>
        <taxon>Bacteria</taxon>
        <taxon>Pseudomonadati</taxon>
        <taxon>Pseudomonadota</taxon>
        <taxon>Gammaproteobacteria</taxon>
        <taxon>Enterobacterales</taxon>
        <taxon>Bruguierivoracaceae</taxon>
        <taxon>Sodalis</taxon>
    </lineage>
</organism>
<dbReference type="InterPro" id="IPR029069">
    <property type="entry name" value="HotDog_dom_sf"/>
</dbReference>
<dbReference type="InterPro" id="IPR006683">
    <property type="entry name" value="Thioestr_dom"/>
</dbReference>
<dbReference type="eggNOG" id="COG2050">
    <property type="taxonomic scope" value="Bacteria"/>
</dbReference>
<dbReference type="BioCyc" id="SGLO343509:SGP1_RS21270-MONOMER"/>
<dbReference type="CDD" id="cd03443">
    <property type="entry name" value="PaaI_thioesterase"/>
    <property type="match status" value="1"/>
</dbReference>
<reference evidence="4 6" key="2">
    <citation type="submission" date="2015-05" db="EMBL/GenBank/DDBJ databases">
        <authorList>
            <person name="Goodhead I."/>
        </authorList>
    </citation>
    <scope>NUCLEOTIDE SEQUENCE [LARGE SCALE GENOMIC DNA]</scope>
    <source>
        <strain evidence="4">B4</strain>
        <strain evidence="6">morsitans</strain>
    </source>
</reference>
<dbReference type="NCBIfam" id="NF008675">
    <property type="entry name" value="PRK11688.1"/>
    <property type="match status" value="1"/>
</dbReference>
<dbReference type="OrthoDB" id="9813158at2"/>